<evidence type="ECO:0000256" key="1">
    <source>
        <dbReference type="SAM" id="SignalP"/>
    </source>
</evidence>
<dbReference type="AlphaFoldDB" id="A0A6M3ZTG5"/>
<feature type="chain" id="PRO_5026937953" evidence="1">
    <location>
        <begin position="25"/>
        <end position="459"/>
    </location>
</feature>
<name>A0A6M3ZTG5_9BURK</name>
<dbReference type="Proteomes" id="UP000501648">
    <property type="component" value="Chromosome"/>
</dbReference>
<dbReference type="CDD" id="cd16329">
    <property type="entry name" value="LolA_like"/>
    <property type="match status" value="1"/>
</dbReference>
<dbReference type="RefSeq" id="WP_017455445.1">
    <property type="nucleotide sequence ID" value="NZ_CP008956.1"/>
</dbReference>
<dbReference type="Pfam" id="PF07044">
    <property type="entry name" value="DUF1329"/>
    <property type="match status" value="1"/>
</dbReference>
<sequence>MAQRWPLRAMAAVLLCCSGSAAWAADASALGTTLTALGAEKKANADGSIPAWVAERQDNGAWNPKVLRGDAWKYKGEKPILTINASNADKYAARLSAGQMALIKQIKGYQIDIYPTHRSCGAPDFVAENTRKNVDEARIGEDGWSLKEAVVPGIPFPLPKNGIEALWNMKMRYRGVGVDFKGASTDVSPHKGSNEWIVAGYDETFFYPWGMKGSRKLSEVGPGYSKAYYEYATPVALAGQAGSISDFVNQAGTESYYYFPGQRRVRRLPSYAYDAPQLGFENQYAVDETQVFSGAPDRFDWKLVGKKELYVPYNSFGAYDFKAKKSDVLQPDFVASSHRRYELHRVWVLEATVKSGVRHTSPKRIFYLDEDSWNVVQAEDYDAQGNLWKVREGYLIPVYETGTCDVMAFAQYNLAEGRYLVDFHAIGSGSNPQWATEPNGPRYKAGFYTAENLRSISDR</sequence>
<reference evidence="2 3" key="1">
    <citation type="journal article" date="2012" name="J. Bacteriol.">
        <title>Genome sequence of the pathogenic Herbaspirillum seropedicae strain Os34, isolated from rice roots.</title>
        <authorList>
            <person name="Ye W."/>
            <person name="Ye S."/>
            <person name="Liu J."/>
            <person name="Chang S."/>
            <person name="Chen M."/>
            <person name="Zhu B."/>
            <person name="Guo L."/>
            <person name="An Q."/>
        </authorList>
    </citation>
    <scope>NUCLEOTIDE SEQUENCE [LARGE SCALE GENOMIC DNA]</scope>
    <source>
        <strain evidence="2 3">Os34</strain>
    </source>
</reference>
<dbReference type="InterPro" id="IPR010752">
    <property type="entry name" value="DUF1329"/>
</dbReference>
<accession>A0A6M3ZTG5</accession>
<feature type="signal peptide" evidence="1">
    <location>
        <begin position="1"/>
        <end position="24"/>
    </location>
</feature>
<gene>
    <name evidence="2" type="ORF">C798_13845</name>
</gene>
<dbReference type="EMBL" id="CP008956">
    <property type="protein sequence ID" value="QJQ01280.1"/>
    <property type="molecule type" value="Genomic_DNA"/>
</dbReference>
<keyword evidence="1" id="KW-0732">Signal</keyword>
<proteinExistence type="predicted"/>
<protein>
    <submittedName>
        <fullName evidence="2">DUF1329 domain-containing protein</fullName>
    </submittedName>
</protein>
<evidence type="ECO:0000313" key="3">
    <source>
        <dbReference type="Proteomes" id="UP000501648"/>
    </source>
</evidence>
<evidence type="ECO:0000313" key="2">
    <source>
        <dbReference type="EMBL" id="QJQ01280.1"/>
    </source>
</evidence>
<dbReference type="Gene3D" id="2.50.20.10">
    <property type="entry name" value="Lipoprotein localisation LolA/LolB/LppX"/>
    <property type="match status" value="1"/>
</dbReference>
<organism evidence="2 3">
    <name type="scientific">Herbaspirillum rubrisubalbicans Os34</name>
    <dbReference type="NCBI Taxonomy" id="1235827"/>
    <lineage>
        <taxon>Bacteria</taxon>
        <taxon>Pseudomonadati</taxon>
        <taxon>Pseudomonadota</taxon>
        <taxon>Betaproteobacteria</taxon>
        <taxon>Burkholderiales</taxon>
        <taxon>Oxalobacteraceae</taxon>
        <taxon>Herbaspirillum</taxon>
    </lineage>
</organism>